<dbReference type="InterPro" id="IPR010512">
    <property type="entry name" value="DUF1091"/>
</dbReference>
<dbReference type="Pfam" id="PF06477">
    <property type="entry name" value="DUF1091"/>
    <property type="match status" value="1"/>
</dbReference>
<proteinExistence type="predicted"/>
<sequence length="265" mass="31574">MLKLLSLYVILISLYLFSPEQKPRKPFSFQFQQSDYKCKPERVEVVSFNRSYMEYLKIKTFKFNRTCTAFNFSLKYIIDIENHLDVSALKLLLFVFSILQKNGRPNFKFQQNDYQCKPERGDIVSYNKTLLEYLKLRTFKYNRTCTAFNFSVNYKIDFGRKMEVSSQISIKWHNLNFLISCYRFQLTVCEVFALNLIGMRSSNRCGNFTGCPLLKERHYHLCNFVPDLSKLPPFIPNGRYMFELQGVYLSEDIWLARVYGEVYRP</sequence>
<evidence type="ECO:0000313" key="2">
    <source>
        <dbReference type="EMBL" id="KAF2893728.1"/>
    </source>
</evidence>
<dbReference type="Proteomes" id="UP000801492">
    <property type="component" value="Unassembled WGS sequence"/>
</dbReference>
<evidence type="ECO:0000313" key="3">
    <source>
        <dbReference type="Proteomes" id="UP000801492"/>
    </source>
</evidence>
<dbReference type="PANTHER" id="PTHR21112:SF0">
    <property type="entry name" value="CHEMOSENSORY PROTEIN A 29A-RELATED"/>
    <property type="match status" value="1"/>
</dbReference>
<dbReference type="PANTHER" id="PTHR21112">
    <property type="entry name" value="CHEMOSENSORY PROTEIN A 29A-RELATED"/>
    <property type="match status" value="1"/>
</dbReference>
<feature type="chain" id="PRO_5035458390" evidence="1">
    <location>
        <begin position="20"/>
        <end position="265"/>
    </location>
</feature>
<organism evidence="2 3">
    <name type="scientific">Ignelater luminosus</name>
    <name type="common">Cucubano</name>
    <name type="synonym">Pyrophorus luminosus</name>
    <dbReference type="NCBI Taxonomy" id="2038154"/>
    <lineage>
        <taxon>Eukaryota</taxon>
        <taxon>Metazoa</taxon>
        <taxon>Ecdysozoa</taxon>
        <taxon>Arthropoda</taxon>
        <taxon>Hexapoda</taxon>
        <taxon>Insecta</taxon>
        <taxon>Pterygota</taxon>
        <taxon>Neoptera</taxon>
        <taxon>Endopterygota</taxon>
        <taxon>Coleoptera</taxon>
        <taxon>Polyphaga</taxon>
        <taxon>Elateriformia</taxon>
        <taxon>Elateroidea</taxon>
        <taxon>Elateridae</taxon>
        <taxon>Agrypninae</taxon>
        <taxon>Pyrophorini</taxon>
        <taxon>Ignelater</taxon>
    </lineage>
</organism>
<keyword evidence="3" id="KW-1185">Reference proteome</keyword>
<comment type="caution">
    <text evidence="2">The sequence shown here is derived from an EMBL/GenBank/DDBJ whole genome shotgun (WGS) entry which is preliminary data.</text>
</comment>
<gene>
    <name evidence="2" type="ORF">ILUMI_12446</name>
</gene>
<keyword evidence="1" id="KW-0732">Signal</keyword>
<dbReference type="EMBL" id="VTPC01007701">
    <property type="protein sequence ID" value="KAF2893728.1"/>
    <property type="molecule type" value="Genomic_DNA"/>
</dbReference>
<dbReference type="AlphaFoldDB" id="A0A8K0GCY1"/>
<protein>
    <submittedName>
        <fullName evidence="2">Uncharacterized protein</fullName>
    </submittedName>
</protein>
<dbReference type="OrthoDB" id="6680196at2759"/>
<reference evidence="2" key="1">
    <citation type="submission" date="2019-08" db="EMBL/GenBank/DDBJ databases">
        <title>The genome of the North American firefly Photinus pyralis.</title>
        <authorList>
            <consortium name="Photinus pyralis genome working group"/>
            <person name="Fallon T.R."/>
            <person name="Sander Lower S.E."/>
            <person name="Weng J.-K."/>
        </authorList>
    </citation>
    <scope>NUCLEOTIDE SEQUENCE</scope>
    <source>
        <strain evidence="2">TRF0915ILg1</strain>
        <tissue evidence="2">Whole body</tissue>
    </source>
</reference>
<feature type="signal peptide" evidence="1">
    <location>
        <begin position="1"/>
        <end position="19"/>
    </location>
</feature>
<accession>A0A8K0GCY1</accession>
<name>A0A8K0GCY1_IGNLU</name>
<evidence type="ECO:0000256" key="1">
    <source>
        <dbReference type="SAM" id="SignalP"/>
    </source>
</evidence>